<gene>
    <name evidence="4" type="ORF">EOE65_08355</name>
</gene>
<dbReference type="PANTHER" id="PTHR36450">
    <property type="entry name" value="THIOREDOXIN"/>
    <property type="match status" value="1"/>
</dbReference>
<feature type="active site" description="Nucleophile" evidence="1">
    <location>
        <position position="13"/>
    </location>
</feature>
<dbReference type="InterPro" id="IPR036249">
    <property type="entry name" value="Thioredoxin-like_sf"/>
</dbReference>
<evidence type="ECO:0000256" key="1">
    <source>
        <dbReference type="PIRSR" id="PIRSR037031-50"/>
    </source>
</evidence>
<feature type="active site" description="Nucleophile" evidence="1">
    <location>
        <position position="10"/>
    </location>
</feature>
<dbReference type="Pfam" id="PF13192">
    <property type="entry name" value="Thioredoxin_3"/>
    <property type="match status" value="1"/>
</dbReference>
<dbReference type="Gene3D" id="3.40.30.10">
    <property type="entry name" value="Glutaredoxin"/>
    <property type="match status" value="1"/>
</dbReference>
<dbReference type="PANTHER" id="PTHR36450:SF1">
    <property type="entry name" value="THIOREDOXIN"/>
    <property type="match status" value="1"/>
</dbReference>
<keyword evidence="2" id="KW-1015">Disulfide bond</keyword>
<accession>A0A437QA04</accession>
<comment type="caution">
    <text evidence="4">The sequence shown here is derived from an EMBL/GenBank/DDBJ whole genome shotgun (WGS) entry which is preliminary data.</text>
</comment>
<dbReference type="EMBL" id="SACQ01000003">
    <property type="protein sequence ID" value="RVU31193.1"/>
    <property type="molecule type" value="Genomic_DNA"/>
</dbReference>
<dbReference type="InterPro" id="IPR012336">
    <property type="entry name" value="Thioredoxin-like_fold"/>
</dbReference>
<dbReference type="InterPro" id="IPR005243">
    <property type="entry name" value="THIRX-like_proc"/>
</dbReference>
<evidence type="ECO:0000256" key="2">
    <source>
        <dbReference type="PIRSR" id="PIRSR037031-51"/>
    </source>
</evidence>
<keyword evidence="5" id="KW-1185">Reference proteome</keyword>
<dbReference type="Proteomes" id="UP000282818">
    <property type="component" value="Unassembled WGS sequence"/>
</dbReference>
<evidence type="ECO:0000313" key="4">
    <source>
        <dbReference type="EMBL" id="RVU31193.1"/>
    </source>
</evidence>
<dbReference type="PIRSF" id="PIRSF037031">
    <property type="entry name" value="Redox_disulphide_2"/>
    <property type="match status" value="1"/>
</dbReference>
<dbReference type="NCBIfam" id="TIGR00412">
    <property type="entry name" value="redox_disulf_2"/>
    <property type="match status" value="1"/>
</dbReference>
<dbReference type="AlphaFoldDB" id="A0A437QA04"/>
<feature type="disulfide bond" description="Redox-active" evidence="2">
    <location>
        <begin position="10"/>
        <end position="13"/>
    </location>
</feature>
<keyword evidence="2" id="KW-0676">Redox-active center</keyword>
<feature type="domain" description="Thioredoxin-like fold" evidence="3">
    <location>
        <begin position="1"/>
        <end position="75"/>
    </location>
</feature>
<proteinExistence type="predicted"/>
<protein>
    <submittedName>
        <fullName evidence="4">Thioredoxin family protein</fullName>
    </submittedName>
</protein>
<organism evidence="4 5">
    <name type="scientific">Neptunomonas marina</name>
    <dbReference type="NCBI Taxonomy" id="1815562"/>
    <lineage>
        <taxon>Bacteria</taxon>
        <taxon>Pseudomonadati</taxon>
        <taxon>Pseudomonadota</taxon>
        <taxon>Gammaproteobacteria</taxon>
        <taxon>Oceanospirillales</taxon>
        <taxon>Oceanospirillaceae</taxon>
        <taxon>Neptunomonas</taxon>
    </lineage>
</organism>
<evidence type="ECO:0000313" key="5">
    <source>
        <dbReference type="Proteomes" id="UP000282818"/>
    </source>
</evidence>
<name>A0A437QA04_9GAMM</name>
<reference evidence="4 5" key="1">
    <citation type="submission" date="2019-01" db="EMBL/GenBank/DDBJ databases">
        <authorList>
            <person name="Chen W.-M."/>
        </authorList>
    </citation>
    <scope>NUCLEOTIDE SEQUENCE [LARGE SCALE GENOMIC DNA]</scope>
    <source>
        <strain evidence="4 5">HPM-16</strain>
    </source>
</reference>
<sequence>MKFTVYGSGCAKCEQLCENTQNAAQMKGVECVIEKITEMSAIIDAGILRTPALAIDDEIVLEGHVANSEEIAALI</sequence>
<evidence type="ECO:0000259" key="3">
    <source>
        <dbReference type="Pfam" id="PF13192"/>
    </source>
</evidence>
<dbReference type="SUPFAM" id="SSF52833">
    <property type="entry name" value="Thioredoxin-like"/>
    <property type="match status" value="1"/>
</dbReference>